<name>A0A0W7WF58_9RHOB</name>
<proteinExistence type="predicted"/>
<dbReference type="AlphaFoldDB" id="A0A0W7WF58"/>
<dbReference type="STRING" id="1685382.AVJ23_18615"/>
<dbReference type="EMBL" id="LPXO01000015">
    <property type="protein sequence ID" value="KUF09267.1"/>
    <property type="molecule type" value="Genomic_DNA"/>
</dbReference>
<protein>
    <submittedName>
        <fullName evidence="2">Uncharacterized protein</fullName>
    </submittedName>
</protein>
<evidence type="ECO:0000256" key="1">
    <source>
        <dbReference type="SAM" id="SignalP"/>
    </source>
</evidence>
<dbReference type="Proteomes" id="UP000054396">
    <property type="component" value="Unassembled WGS sequence"/>
</dbReference>
<sequence>MIRSLALCLVLAPPALAQCPAEQAFLSCQIGANGKWLEVCVAGSRVDYRYGDTLWSPELHLSDHAAQVDYRPWSGVGRTIFEEVRFINGSYEYRVHGALERALTAGQTDRASGGVEVYKGGARIAALDCAPQATLFGWSTALSDAKWAAGLKWNPGTGTWQPRGGN</sequence>
<accession>A0A0W7WF58</accession>
<comment type="caution">
    <text evidence="2">The sequence shown here is derived from an EMBL/GenBank/DDBJ whole genome shotgun (WGS) entry which is preliminary data.</text>
</comment>
<dbReference type="RefSeq" id="WP_058863733.1">
    <property type="nucleotide sequence ID" value="NZ_LPXO01000015.1"/>
</dbReference>
<reference evidence="2 3" key="1">
    <citation type="submission" date="2015-12" db="EMBL/GenBank/DDBJ databases">
        <authorList>
            <person name="Shamseldin A."/>
            <person name="Moawad H."/>
            <person name="Abd El-Rahim W.M."/>
            <person name="Sadowsky M.J."/>
        </authorList>
    </citation>
    <scope>NUCLEOTIDE SEQUENCE [LARGE SCALE GENOMIC DNA]</scope>
    <source>
        <strain evidence="2 3">SJ5A-1</strain>
    </source>
</reference>
<keyword evidence="3" id="KW-1185">Reference proteome</keyword>
<keyword evidence="1" id="KW-0732">Signal</keyword>
<evidence type="ECO:0000313" key="3">
    <source>
        <dbReference type="Proteomes" id="UP000054396"/>
    </source>
</evidence>
<gene>
    <name evidence="2" type="ORF">AVJ23_18615</name>
</gene>
<feature type="chain" id="PRO_5006936218" evidence="1">
    <location>
        <begin position="18"/>
        <end position="166"/>
    </location>
</feature>
<dbReference type="OrthoDB" id="7426224at2"/>
<organism evidence="2 3">
    <name type="scientific">Pseudoponticoccus marisrubri</name>
    <dbReference type="NCBI Taxonomy" id="1685382"/>
    <lineage>
        <taxon>Bacteria</taxon>
        <taxon>Pseudomonadati</taxon>
        <taxon>Pseudomonadota</taxon>
        <taxon>Alphaproteobacteria</taxon>
        <taxon>Rhodobacterales</taxon>
        <taxon>Roseobacteraceae</taxon>
        <taxon>Pseudoponticoccus</taxon>
    </lineage>
</organism>
<feature type="signal peptide" evidence="1">
    <location>
        <begin position="1"/>
        <end position="17"/>
    </location>
</feature>
<evidence type="ECO:0000313" key="2">
    <source>
        <dbReference type="EMBL" id="KUF09267.1"/>
    </source>
</evidence>